<name>A0ABW5TRA0_9SPHI</name>
<protein>
    <recommendedName>
        <fullName evidence="4">O-antigen ligase like membrane protein</fullName>
    </recommendedName>
</protein>
<evidence type="ECO:0008006" key="4">
    <source>
        <dbReference type="Google" id="ProtNLM"/>
    </source>
</evidence>
<sequence>MFKAIKDTWVGLKNEKRLRIILYLFLFTTLSGAARKWGTDSKILSNAILGIQLIIPLSFILFKNAFHFDYKQRNIFIILLTYIFTLLLLAANPLGATLGHGILGIIVHLSFWLPMFIYVKDPEAFKLEKLIPLLIILCFAQVILGSIQSTLPADAYLNRYAVTEGEGFADALVGDAVRVSGTFSYISGYSSFMLFYTLMACVLIKIRYQPFILIPFLAIGYYGCLISGSRGTTYSYLIIIGTYILTSVNIKANSKLIGGAFLVVFVGGFFNFILQDPLHIYEKFTQSSNNFEERTEGTSENTQGRVSGALNELINLEFEHDMIGVGLGSTYQGANALFGYNPNLRGQGFETEFKRVVLEGGYVLLILRFVMLFYLMQFLKGSFFFKLTIFTLSLFVFSIIYNTYNAFFFMLGIAMIDRVSRLESTKDL</sequence>
<feature type="transmembrane region" description="Helical" evidence="1">
    <location>
        <begin position="43"/>
        <end position="62"/>
    </location>
</feature>
<evidence type="ECO:0000313" key="3">
    <source>
        <dbReference type="Proteomes" id="UP001597546"/>
    </source>
</evidence>
<keyword evidence="1" id="KW-0812">Transmembrane</keyword>
<keyword evidence="1" id="KW-1133">Transmembrane helix</keyword>
<keyword evidence="1" id="KW-0472">Membrane</keyword>
<feature type="transmembrane region" description="Helical" evidence="1">
    <location>
        <begin position="97"/>
        <end position="118"/>
    </location>
</feature>
<organism evidence="2 3">
    <name type="scientific">Pedobacter alpinus</name>
    <dbReference type="NCBI Taxonomy" id="1590643"/>
    <lineage>
        <taxon>Bacteria</taxon>
        <taxon>Pseudomonadati</taxon>
        <taxon>Bacteroidota</taxon>
        <taxon>Sphingobacteriia</taxon>
        <taxon>Sphingobacteriales</taxon>
        <taxon>Sphingobacteriaceae</taxon>
        <taxon>Pedobacter</taxon>
    </lineage>
</organism>
<feature type="transmembrane region" description="Helical" evidence="1">
    <location>
        <begin position="356"/>
        <end position="375"/>
    </location>
</feature>
<dbReference type="Proteomes" id="UP001597546">
    <property type="component" value="Unassembled WGS sequence"/>
</dbReference>
<feature type="transmembrane region" description="Helical" evidence="1">
    <location>
        <begin position="257"/>
        <end position="274"/>
    </location>
</feature>
<evidence type="ECO:0000313" key="2">
    <source>
        <dbReference type="EMBL" id="MFD2731045.1"/>
    </source>
</evidence>
<proteinExistence type="predicted"/>
<feature type="transmembrane region" description="Helical" evidence="1">
    <location>
        <begin position="74"/>
        <end position="91"/>
    </location>
</feature>
<feature type="transmembrane region" description="Helical" evidence="1">
    <location>
        <begin position="130"/>
        <end position="151"/>
    </location>
</feature>
<feature type="transmembrane region" description="Helical" evidence="1">
    <location>
        <begin position="234"/>
        <end position="250"/>
    </location>
</feature>
<gene>
    <name evidence="2" type="ORF">ACFSSE_04950</name>
</gene>
<reference evidence="3" key="1">
    <citation type="journal article" date="2019" name="Int. J. Syst. Evol. Microbiol.">
        <title>The Global Catalogue of Microorganisms (GCM) 10K type strain sequencing project: providing services to taxonomists for standard genome sequencing and annotation.</title>
        <authorList>
            <consortium name="The Broad Institute Genomics Platform"/>
            <consortium name="The Broad Institute Genome Sequencing Center for Infectious Disease"/>
            <person name="Wu L."/>
            <person name="Ma J."/>
        </authorList>
    </citation>
    <scope>NUCLEOTIDE SEQUENCE [LARGE SCALE GENOMIC DNA]</scope>
    <source>
        <strain evidence="3">KCTC 42456</strain>
    </source>
</reference>
<accession>A0ABW5TRA0</accession>
<feature type="transmembrane region" description="Helical" evidence="1">
    <location>
        <begin position="211"/>
        <end position="228"/>
    </location>
</feature>
<dbReference type="EMBL" id="JBHULV010000014">
    <property type="protein sequence ID" value="MFD2731045.1"/>
    <property type="molecule type" value="Genomic_DNA"/>
</dbReference>
<comment type="caution">
    <text evidence="2">The sequence shown here is derived from an EMBL/GenBank/DDBJ whole genome shotgun (WGS) entry which is preliminary data.</text>
</comment>
<dbReference type="RefSeq" id="WP_379041852.1">
    <property type="nucleotide sequence ID" value="NZ_JBHSKW010000018.1"/>
</dbReference>
<feature type="transmembrane region" description="Helical" evidence="1">
    <location>
        <begin position="387"/>
        <end position="416"/>
    </location>
</feature>
<keyword evidence="3" id="KW-1185">Reference proteome</keyword>
<evidence type="ECO:0000256" key="1">
    <source>
        <dbReference type="SAM" id="Phobius"/>
    </source>
</evidence>
<feature type="transmembrane region" description="Helical" evidence="1">
    <location>
        <begin position="183"/>
        <end position="204"/>
    </location>
</feature>
<feature type="transmembrane region" description="Helical" evidence="1">
    <location>
        <begin position="20"/>
        <end position="37"/>
    </location>
</feature>